<evidence type="ECO:0000256" key="5">
    <source>
        <dbReference type="ARBA" id="ARBA00022989"/>
    </source>
</evidence>
<dbReference type="Gene3D" id="1.20.1250.20">
    <property type="entry name" value="MFS general substrate transporter like domains"/>
    <property type="match status" value="2"/>
</dbReference>
<dbReference type="GeneID" id="30200068"/>
<reference evidence="9 10" key="1">
    <citation type="journal article" date="2016" name="Proc. Natl. Acad. Sci. U.S.A.">
        <title>Comparative genomics of biotechnologically important yeasts.</title>
        <authorList>
            <person name="Riley R."/>
            <person name="Haridas S."/>
            <person name="Wolfe K.H."/>
            <person name="Lopes M.R."/>
            <person name="Hittinger C.T."/>
            <person name="Goeker M."/>
            <person name="Salamov A.A."/>
            <person name="Wisecaver J.H."/>
            <person name="Long T.M."/>
            <person name="Calvey C.H."/>
            <person name="Aerts A.L."/>
            <person name="Barry K.W."/>
            <person name="Choi C."/>
            <person name="Clum A."/>
            <person name="Coughlan A.Y."/>
            <person name="Deshpande S."/>
            <person name="Douglass A.P."/>
            <person name="Hanson S.J."/>
            <person name="Klenk H.-P."/>
            <person name="LaButti K.M."/>
            <person name="Lapidus A."/>
            <person name="Lindquist E.A."/>
            <person name="Lipzen A.M."/>
            <person name="Meier-Kolthoff J.P."/>
            <person name="Ohm R.A."/>
            <person name="Otillar R.P."/>
            <person name="Pangilinan J.L."/>
            <person name="Peng Y."/>
            <person name="Rokas A."/>
            <person name="Rosa C.A."/>
            <person name="Scheuner C."/>
            <person name="Sibirny A.A."/>
            <person name="Slot J.C."/>
            <person name="Stielow J.B."/>
            <person name="Sun H."/>
            <person name="Kurtzman C.P."/>
            <person name="Blackwell M."/>
            <person name="Grigoriev I.V."/>
            <person name="Jeffries T.W."/>
        </authorList>
    </citation>
    <scope>NUCLEOTIDE SEQUENCE [LARGE SCALE GENOMIC DNA]</scope>
    <source>
        <strain evidence="10">ATCC 58044 / CBS 1984 / NCYC 433 / NRRL Y-366-8</strain>
    </source>
</reference>
<keyword evidence="6 8" id="KW-0534">Nitrate assimilation</keyword>
<keyword evidence="10" id="KW-1185">Reference proteome</keyword>
<protein>
    <recommendedName>
        <fullName evidence="8">Nitrate/nitrite transporter</fullName>
    </recommendedName>
</protein>
<keyword evidence="4 8" id="KW-0812">Transmembrane</keyword>
<dbReference type="STRING" id="683960.A0A1E3NV96"/>
<feature type="transmembrane region" description="Helical" evidence="8">
    <location>
        <begin position="380"/>
        <end position="398"/>
    </location>
</feature>
<comment type="similarity">
    <text evidence="2 8">Belongs to the major facilitator superfamily. Nitrate/nitrite porter (TC 2.A.1.8) family.</text>
</comment>
<feature type="transmembrane region" description="Helical" evidence="8">
    <location>
        <begin position="477"/>
        <end position="496"/>
    </location>
</feature>
<evidence type="ECO:0000256" key="3">
    <source>
        <dbReference type="ARBA" id="ARBA00022448"/>
    </source>
</evidence>
<dbReference type="GO" id="GO:0005886">
    <property type="term" value="C:plasma membrane"/>
    <property type="evidence" value="ECO:0007669"/>
    <property type="project" value="UniProtKB-SubCell"/>
</dbReference>
<evidence type="ECO:0000256" key="8">
    <source>
        <dbReference type="RuleBase" id="RU366033"/>
    </source>
</evidence>
<organism evidence="9 10">
    <name type="scientific">Wickerhamomyces anomalus (strain ATCC 58044 / CBS 1984 / NCYC 433 / NRRL Y-366-8)</name>
    <name type="common">Yeast</name>
    <name type="synonym">Hansenula anomala</name>
    <dbReference type="NCBI Taxonomy" id="683960"/>
    <lineage>
        <taxon>Eukaryota</taxon>
        <taxon>Fungi</taxon>
        <taxon>Dikarya</taxon>
        <taxon>Ascomycota</taxon>
        <taxon>Saccharomycotina</taxon>
        <taxon>Saccharomycetes</taxon>
        <taxon>Phaffomycetales</taxon>
        <taxon>Wickerhamomycetaceae</taxon>
        <taxon>Wickerhamomyces</taxon>
    </lineage>
</organism>
<evidence type="ECO:0000256" key="7">
    <source>
        <dbReference type="ARBA" id="ARBA00023136"/>
    </source>
</evidence>
<comment type="subcellular location">
    <subcellularLocation>
        <location evidence="8">Cell membrane</location>
        <topology evidence="8">Multi-pass membrane protein</topology>
    </subcellularLocation>
    <subcellularLocation>
        <location evidence="1">Membrane</location>
        <topology evidence="1">Multi-pass membrane protein</topology>
    </subcellularLocation>
</comment>
<name>A0A1E3NV96_WICAA</name>
<accession>A0A1E3NV96</accession>
<dbReference type="GO" id="GO:0042128">
    <property type="term" value="P:nitrate assimilation"/>
    <property type="evidence" value="ECO:0007669"/>
    <property type="project" value="UniProtKB-UniRule"/>
</dbReference>
<feature type="transmembrane region" description="Helical" evidence="8">
    <location>
        <begin position="199"/>
        <end position="220"/>
    </location>
</feature>
<keyword evidence="7 8" id="KW-0472">Membrane</keyword>
<feature type="transmembrane region" description="Helical" evidence="8">
    <location>
        <begin position="441"/>
        <end position="465"/>
    </location>
</feature>
<dbReference type="InterPro" id="IPR011701">
    <property type="entry name" value="MFS"/>
</dbReference>
<dbReference type="InterPro" id="IPR036259">
    <property type="entry name" value="MFS_trans_sf"/>
</dbReference>
<dbReference type="SUPFAM" id="SSF103473">
    <property type="entry name" value="MFS general substrate transporter"/>
    <property type="match status" value="1"/>
</dbReference>
<keyword evidence="8" id="KW-1003">Cell membrane</keyword>
<dbReference type="Pfam" id="PF07690">
    <property type="entry name" value="MFS_1"/>
    <property type="match status" value="1"/>
</dbReference>
<dbReference type="GO" id="GO:0015113">
    <property type="term" value="F:nitrite transmembrane transporter activity"/>
    <property type="evidence" value="ECO:0007669"/>
    <property type="project" value="InterPro"/>
</dbReference>
<comment type="caution">
    <text evidence="8">Lacks conserved residue(s) required for the propagation of feature annotation.</text>
</comment>
<evidence type="ECO:0000256" key="2">
    <source>
        <dbReference type="ARBA" id="ARBA00008432"/>
    </source>
</evidence>
<dbReference type="OrthoDB" id="434240at2759"/>
<keyword evidence="5 8" id="KW-1133">Transmembrane helix</keyword>
<gene>
    <name evidence="9" type="ORF">WICANDRAFT_58471</name>
</gene>
<feature type="transmembrane region" description="Helical" evidence="8">
    <location>
        <begin position="102"/>
        <end position="121"/>
    </location>
</feature>
<dbReference type="NCBIfam" id="TIGR00886">
    <property type="entry name" value="2A0108"/>
    <property type="match status" value="1"/>
</dbReference>
<dbReference type="AlphaFoldDB" id="A0A1E3NV96"/>
<evidence type="ECO:0000256" key="1">
    <source>
        <dbReference type="ARBA" id="ARBA00004141"/>
    </source>
</evidence>
<keyword evidence="3 8" id="KW-0813">Transport</keyword>
<dbReference type="EMBL" id="KV454214">
    <property type="protein sequence ID" value="ODQ56950.1"/>
    <property type="molecule type" value="Genomic_DNA"/>
</dbReference>
<dbReference type="GO" id="GO:0015112">
    <property type="term" value="F:nitrate transmembrane transporter activity"/>
    <property type="evidence" value="ECO:0007669"/>
    <property type="project" value="UniProtKB-UniRule"/>
</dbReference>
<feature type="transmembrane region" description="Helical" evidence="8">
    <location>
        <begin position="404"/>
        <end position="420"/>
    </location>
</feature>
<feature type="transmembrane region" description="Helical" evidence="8">
    <location>
        <begin position="127"/>
        <end position="148"/>
    </location>
</feature>
<evidence type="ECO:0000313" key="10">
    <source>
        <dbReference type="Proteomes" id="UP000094112"/>
    </source>
</evidence>
<evidence type="ECO:0000256" key="4">
    <source>
        <dbReference type="ARBA" id="ARBA00022692"/>
    </source>
</evidence>
<dbReference type="InterPro" id="IPR004737">
    <property type="entry name" value="NO3_transporter_NarK/NarU-like"/>
</dbReference>
<feature type="transmembrane region" description="Helical" evidence="8">
    <location>
        <begin position="160"/>
        <end position="179"/>
    </location>
</feature>
<feature type="transmembrane region" description="Helical" evidence="8">
    <location>
        <begin position="39"/>
        <end position="58"/>
    </location>
</feature>
<dbReference type="InterPro" id="IPR044772">
    <property type="entry name" value="NO3_transporter"/>
</dbReference>
<dbReference type="Proteomes" id="UP000094112">
    <property type="component" value="Unassembled WGS sequence"/>
</dbReference>
<dbReference type="RefSeq" id="XP_019036157.1">
    <property type="nucleotide sequence ID" value="XM_019182822.1"/>
</dbReference>
<dbReference type="PANTHER" id="PTHR23515">
    <property type="entry name" value="HIGH-AFFINITY NITRATE TRANSPORTER 2.3"/>
    <property type="match status" value="1"/>
</dbReference>
<proteinExistence type="inferred from homology"/>
<evidence type="ECO:0000313" key="9">
    <source>
        <dbReference type="EMBL" id="ODQ56950.1"/>
    </source>
</evidence>
<sequence>MSRLIKELFQAPQVNPKNNKALSIPILNPFNIYGRNFNFAWLGFFVSFLSWFAFPPLLAHSVKKDLHLTSIDIANNNISGLSATLIARVLLGPVVDKIGPRYTMCIVLVVGSVPTALIPLVKNVAGLHAIRFFIGLLGGSFIPCQMWTTAFFDKKIVGRANALAGGWGNAGAGVAFFIMPALVNDLERRGYSIHERWTYSFLIGPLIILMVVAIAIFFLGDDCPEGSWNKRSDVLNIGVDVRKVDIVSISSNHPALSNQMRESSDNTNKSLDVVQTRVGEVVNLDEIIEDPSFKEFLKITFHYRTMLTALPYITTFGGELAVESVLSALYVQRSNHLWSESYAGSWGSMLGLLNVVTRPLGGYISDLLYARYKSTRVKKFWLLFCGLMEGIFLLWIGLVPASKLSIHGLIGALGVMCIFMEAGNGANFSLVPHINKKHTGIVAGTTGAMGNLGGILFSLVFRYNINSSGVSDYMRSFWIIGVCCIAINVGCGFIPVNEDRPDDYEEKKEVDV</sequence>
<evidence type="ECO:0000256" key="6">
    <source>
        <dbReference type="ARBA" id="ARBA00023063"/>
    </source>
</evidence>